<dbReference type="AlphaFoldDB" id="A0A8I2ZHX4"/>
<evidence type="ECO:0000256" key="1">
    <source>
        <dbReference type="ARBA" id="ARBA00022443"/>
    </source>
</evidence>
<dbReference type="GO" id="GO:0031097">
    <property type="term" value="C:medial cortex"/>
    <property type="evidence" value="ECO:0007669"/>
    <property type="project" value="TreeGrafter"/>
</dbReference>
<keyword evidence="3" id="KW-0175">Coiled coil</keyword>
<dbReference type="Pfam" id="PF03114">
    <property type="entry name" value="BAR"/>
    <property type="match status" value="1"/>
</dbReference>
<evidence type="ECO:0000256" key="3">
    <source>
        <dbReference type="SAM" id="Coils"/>
    </source>
</evidence>
<feature type="domain" description="SH3" evidence="5">
    <location>
        <begin position="468"/>
        <end position="527"/>
    </location>
</feature>
<dbReference type="GO" id="GO:0051666">
    <property type="term" value="P:actin cortical patch localization"/>
    <property type="evidence" value="ECO:0007669"/>
    <property type="project" value="InterPro"/>
</dbReference>
<dbReference type="Pfam" id="PF00018">
    <property type="entry name" value="SH3_1"/>
    <property type="match status" value="1"/>
</dbReference>
<feature type="compositionally biased region" description="Low complexity" evidence="4">
    <location>
        <begin position="434"/>
        <end position="450"/>
    </location>
</feature>
<keyword evidence="1 2" id="KW-0728">SH3 domain</keyword>
<dbReference type="InterPro" id="IPR046982">
    <property type="entry name" value="BIN3/RVS161-like"/>
</dbReference>
<dbReference type="GO" id="GO:0030479">
    <property type="term" value="C:actin cortical patch"/>
    <property type="evidence" value="ECO:0007669"/>
    <property type="project" value="TreeGrafter"/>
</dbReference>
<evidence type="ECO:0000313" key="7">
    <source>
        <dbReference type="EMBL" id="KAG7130414.1"/>
    </source>
</evidence>
<dbReference type="GO" id="GO:0006897">
    <property type="term" value="P:endocytosis"/>
    <property type="evidence" value="ECO:0007669"/>
    <property type="project" value="InterPro"/>
</dbReference>
<dbReference type="GO" id="GO:0008289">
    <property type="term" value="F:lipid binding"/>
    <property type="evidence" value="ECO:0007669"/>
    <property type="project" value="TreeGrafter"/>
</dbReference>
<dbReference type="InterPro" id="IPR004148">
    <property type="entry name" value="BAR_dom"/>
</dbReference>
<dbReference type="GO" id="GO:0097320">
    <property type="term" value="P:plasma membrane tubulation"/>
    <property type="evidence" value="ECO:0007669"/>
    <property type="project" value="TreeGrafter"/>
</dbReference>
<organism evidence="7 8">
    <name type="scientific">Verticillium longisporum</name>
    <name type="common">Verticillium dahliae var. longisporum</name>
    <dbReference type="NCBI Taxonomy" id="100787"/>
    <lineage>
        <taxon>Eukaryota</taxon>
        <taxon>Fungi</taxon>
        <taxon>Dikarya</taxon>
        <taxon>Ascomycota</taxon>
        <taxon>Pezizomycotina</taxon>
        <taxon>Sordariomycetes</taxon>
        <taxon>Hypocreomycetidae</taxon>
        <taxon>Glomerellales</taxon>
        <taxon>Plectosphaerellaceae</taxon>
        <taxon>Verticillium</taxon>
    </lineage>
</organism>
<dbReference type="OrthoDB" id="10255128at2759"/>
<name>A0A8I2ZHX4_VERLO</name>
<dbReference type="PROSITE" id="PS51021">
    <property type="entry name" value="BAR"/>
    <property type="match status" value="1"/>
</dbReference>
<sequence>MERINKKFGRMMSKGPGDNAKVAIMLKEYDDADKMLAKIVESTQQLRDAWVNIANTQWGMMKEFEGLYDPIAGATEGPRRPSEPTSDLQLSRTFALRAKAFTTPIAGATEGPRRPSEPTSDLQLSRTFALREAYAELKDELLQEVAGIDAQVIRPAADARDYIQPIRKTIKKRENKRLDYEKAQDKVKKLQKKVDRTPKEDVALVKVETDMAITGEEFQIADDHIREVLPPLVAATFSLIPFLIASLVSVENRLLGVYYTVLHNYCQNNGFDSPPPAMEDVIAAWSANFQPAQRQVESINTLVHSSAVGRPMDVIEDPQARKVSGAVTSTRSGFSRMTSGFKPGGKPADGGEIPRPARIVSNTSIHHAPPISRATTPSTDPSPQLSRKSSALGLPTDFTTATMGPTPGSARVSPGYSASRERGDYFGHASQLGSSAASTPSAASSTAMSLAKKKKPPPPPPAKRFQSAPFEYVIAQHDYPGGQPGDLAFREGDRIRIVKKTQTTDDWWTGELNGAQGQFPANFCRAA</sequence>
<proteinExistence type="predicted"/>
<dbReference type="PANTHER" id="PTHR47174">
    <property type="entry name" value="BRIDGING INTEGRATOR 3"/>
    <property type="match status" value="1"/>
</dbReference>
<accession>A0A8I2ZHX4</accession>
<evidence type="ECO:0000259" key="6">
    <source>
        <dbReference type="PROSITE" id="PS51021"/>
    </source>
</evidence>
<reference evidence="7" key="1">
    <citation type="journal article" date="2021" name="Mol. Plant Pathol.">
        <title>A 20-kb lineage-specific genomic region tames virulence in pathogenic amphidiploid Verticillium longisporum.</title>
        <authorList>
            <person name="Harting R."/>
            <person name="Starke J."/>
            <person name="Kusch H."/>
            <person name="Poggeler S."/>
            <person name="Maurus I."/>
            <person name="Schluter R."/>
            <person name="Landesfeind M."/>
            <person name="Bulla I."/>
            <person name="Nowrousian M."/>
            <person name="de Jonge R."/>
            <person name="Stahlhut G."/>
            <person name="Hoff K.J."/>
            <person name="Asshauer K.P."/>
            <person name="Thurmer A."/>
            <person name="Stanke M."/>
            <person name="Daniel R."/>
            <person name="Morgenstern B."/>
            <person name="Thomma B.P.H.J."/>
            <person name="Kronstad J.W."/>
            <person name="Braus-Stromeyer S.A."/>
            <person name="Braus G.H."/>
        </authorList>
    </citation>
    <scope>NUCLEOTIDE SEQUENCE</scope>
    <source>
        <strain evidence="7">Vl32</strain>
    </source>
</reference>
<dbReference type="FunFam" id="2.30.30.40:FF:000100">
    <property type="entry name" value="SH3 domain-containing YSC84-like protein 1"/>
    <property type="match status" value="1"/>
</dbReference>
<dbReference type="Proteomes" id="UP000689129">
    <property type="component" value="Unassembled WGS sequence"/>
</dbReference>
<feature type="compositionally biased region" description="Polar residues" evidence="4">
    <location>
        <begin position="373"/>
        <end position="389"/>
    </location>
</feature>
<feature type="region of interest" description="Disordered" evidence="4">
    <location>
        <begin position="324"/>
        <end position="463"/>
    </location>
</feature>
<dbReference type="GO" id="GO:1990528">
    <property type="term" value="C:Rvs161p-Rvs167p complex"/>
    <property type="evidence" value="ECO:0007669"/>
    <property type="project" value="TreeGrafter"/>
</dbReference>
<gene>
    <name evidence="7" type="ORF">HYQ45_010701</name>
</gene>
<evidence type="ECO:0000256" key="4">
    <source>
        <dbReference type="SAM" id="MobiDB-lite"/>
    </source>
</evidence>
<comment type="caution">
    <text evidence="7">The sequence shown here is derived from an EMBL/GenBank/DDBJ whole genome shotgun (WGS) entry which is preliminary data.</text>
</comment>
<dbReference type="EMBL" id="JAEMWZ010000228">
    <property type="protein sequence ID" value="KAG7130414.1"/>
    <property type="molecule type" value="Genomic_DNA"/>
</dbReference>
<evidence type="ECO:0000259" key="5">
    <source>
        <dbReference type="PROSITE" id="PS50002"/>
    </source>
</evidence>
<dbReference type="CDD" id="cd07599">
    <property type="entry name" value="BAR_Rvs167p"/>
    <property type="match status" value="1"/>
</dbReference>
<dbReference type="InterPro" id="IPR001452">
    <property type="entry name" value="SH3_domain"/>
</dbReference>
<feature type="domain" description="BAR" evidence="6">
    <location>
        <begin position="1"/>
        <end position="275"/>
    </location>
</feature>
<protein>
    <submittedName>
        <fullName evidence="7">Protein hob1 like protein</fullName>
    </submittedName>
</protein>
<dbReference type="SMART" id="SM00326">
    <property type="entry name" value="SH3"/>
    <property type="match status" value="1"/>
</dbReference>
<dbReference type="GO" id="GO:0043332">
    <property type="term" value="C:mating projection tip"/>
    <property type="evidence" value="ECO:0007669"/>
    <property type="project" value="TreeGrafter"/>
</dbReference>
<dbReference type="PANTHER" id="PTHR47174:SF2">
    <property type="entry name" value="SH3 DOMAIN SIGNALLING PROTEIN (AFU_ORTHOLOGUE AFUA_5G07670)"/>
    <property type="match status" value="1"/>
</dbReference>
<evidence type="ECO:0000256" key="2">
    <source>
        <dbReference type="PROSITE-ProRule" id="PRU00192"/>
    </source>
</evidence>
<dbReference type="PROSITE" id="PS50002">
    <property type="entry name" value="SH3"/>
    <property type="match status" value="1"/>
</dbReference>
<feature type="compositionally biased region" description="Polar residues" evidence="4">
    <location>
        <begin position="326"/>
        <end position="338"/>
    </location>
</feature>
<feature type="coiled-coil region" evidence="3">
    <location>
        <begin position="166"/>
        <end position="200"/>
    </location>
</feature>
<evidence type="ECO:0000313" key="8">
    <source>
        <dbReference type="Proteomes" id="UP000689129"/>
    </source>
</evidence>